<name>A0ABR9H665_9BACT</name>
<dbReference type="SUPFAM" id="SSF56784">
    <property type="entry name" value="HAD-like"/>
    <property type="match status" value="1"/>
</dbReference>
<dbReference type="Gene3D" id="3.40.50.1000">
    <property type="entry name" value="HAD superfamily/HAD-like"/>
    <property type="match status" value="1"/>
</dbReference>
<evidence type="ECO:0000256" key="1">
    <source>
        <dbReference type="ARBA" id="ARBA00006024"/>
    </source>
</evidence>
<dbReference type="InterPro" id="IPR051014">
    <property type="entry name" value="Cation_Transport_ATPase_IB"/>
</dbReference>
<proteinExistence type="inferred from homology"/>
<dbReference type="Proteomes" id="UP000639010">
    <property type="component" value="Unassembled WGS sequence"/>
</dbReference>
<dbReference type="PANTHER" id="PTHR48085">
    <property type="entry name" value="CADMIUM/ZINC-TRANSPORTING ATPASE HMA2-RELATED"/>
    <property type="match status" value="1"/>
</dbReference>
<evidence type="ECO:0000313" key="3">
    <source>
        <dbReference type="Proteomes" id="UP000639010"/>
    </source>
</evidence>
<dbReference type="EMBL" id="JADBGG010000023">
    <property type="protein sequence ID" value="MBE1426202.1"/>
    <property type="molecule type" value="Genomic_DNA"/>
</dbReference>
<keyword evidence="3" id="KW-1185">Reference proteome</keyword>
<sequence length="147" mass="15787">MITSPGVPAIRKQHPRVVHKLPRRIRLKGGVLRHGLLDFDYLEAHLGSLLGVIGVRRELTPEDKARVVCQLKAEGYNVAVVGDGVNDAPALISADLGICMAHDGDLARASAQAVILNDDLRALCTARHIKKPGLTNLSAGRPLEGRI</sequence>
<protein>
    <submittedName>
        <fullName evidence="2">Uncharacterized protein</fullName>
    </submittedName>
</protein>
<organism evidence="2 3">
    <name type="scientific">Desulfomicrobium macestii</name>
    <dbReference type="NCBI Taxonomy" id="90731"/>
    <lineage>
        <taxon>Bacteria</taxon>
        <taxon>Pseudomonadati</taxon>
        <taxon>Thermodesulfobacteriota</taxon>
        <taxon>Desulfovibrionia</taxon>
        <taxon>Desulfovibrionales</taxon>
        <taxon>Desulfomicrobiaceae</taxon>
        <taxon>Desulfomicrobium</taxon>
    </lineage>
</organism>
<comment type="caution">
    <text evidence="2">The sequence shown here is derived from an EMBL/GenBank/DDBJ whole genome shotgun (WGS) entry which is preliminary data.</text>
</comment>
<dbReference type="PRINTS" id="PR00119">
    <property type="entry name" value="CATATPASE"/>
</dbReference>
<reference evidence="2 3" key="1">
    <citation type="submission" date="2020-10" db="EMBL/GenBank/DDBJ databases">
        <title>Genomic Encyclopedia of Type Strains, Phase IV (KMG-IV): sequencing the most valuable type-strain genomes for metagenomic binning, comparative biology and taxonomic classification.</title>
        <authorList>
            <person name="Goeker M."/>
        </authorList>
    </citation>
    <scope>NUCLEOTIDE SEQUENCE [LARGE SCALE GENOMIC DNA]</scope>
    <source>
        <strain evidence="2 3">DSM 4194</strain>
    </source>
</reference>
<dbReference type="InterPro" id="IPR036412">
    <property type="entry name" value="HAD-like_sf"/>
</dbReference>
<dbReference type="InterPro" id="IPR023214">
    <property type="entry name" value="HAD_sf"/>
</dbReference>
<dbReference type="Pfam" id="PF00702">
    <property type="entry name" value="Hydrolase"/>
    <property type="match status" value="1"/>
</dbReference>
<evidence type="ECO:0000313" key="2">
    <source>
        <dbReference type="EMBL" id="MBE1426202.1"/>
    </source>
</evidence>
<accession>A0ABR9H665</accession>
<comment type="similarity">
    <text evidence="1">Belongs to the cation transport ATPase (P-type) (TC 3.A.3) family. Type IB subfamily.</text>
</comment>
<dbReference type="PANTHER" id="PTHR48085:SF5">
    <property type="entry name" value="CADMIUM_ZINC-TRANSPORTING ATPASE HMA4-RELATED"/>
    <property type="match status" value="1"/>
</dbReference>
<gene>
    <name evidence="2" type="ORF">H4684_002866</name>
</gene>
<dbReference type="RefSeq" id="WP_192624233.1">
    <property type="nucleotide sequence ID" value="NZ_JADBGG010000023.1"/>
</dbReference>